<evidence type="ECO:0000313" key="1">
    <source>
        <dbReference type="EMBL" id="GFG34790.1"/>
    </source>
</evidence>
<protein>
    <submittedName>
        <fullName evidence="1">Uncharacterized protein</fullName>
    </submittedName>
</protein>
<organism evidence="1 2">
    <name type="scientific">Coptotermes formosanus</name>
    <name type="common">Formosan subterranean termite</name>
    <dbReference type="NCBI Taxonomy" id="36987"/>
    <lineage>
        <taxon>Eukaryota</taxon>
        <taxon>Metazoa</taxon>
        <taxon>Ecdysozoa</taxon>
        <taxon>Arthropoda</taxon>
        <taxon>Hexapoda</taxon>
        <taxon>Insecta</taxon>
        <taxon>Pterygota</taxon>
        <taxon>Neoptera</taxon>
        <taxon>Polyneoptera</taxon>
        <taxon>Dictyoptera</taxon>
        <taxon>Blattodea</taxon>
        <taxon>Blattoidea</taxon>
        <taxon>Termitoidae</taxon>
        <taxon>Rhinotermitidae</taxon>
        <taxon>Coptotermes</taxon>
    </lineage>
</organism>
<dbReference type="AlphaFoldDB" id="A0A6L2PT33"/>
<dbReference type="EMBL" id="BLKM01000504">
    <property type="protein sequence ID" value="GFG34790.1"/>
    <property type="molecule type" value="Genomic_DNA"/>
</dbReference>
<keyword evidence="2" id="KW-1185">Reference proteome</keyword>
<reference evidence="2" key="1">
    <citation type="submission" date="2020-01" db="EMBL/GenBank/DDBJ databases">
        <title>Draft genome sequence of the Termite Coptotermes fromosanus.</title>
        <authorList>
            <person name="Itakura S."/>
            <person name="Yosikawa Y."/>
            <person name="Umezawa K."/>
        </authorList>
    </citation>
    <scope>NUCLEOTIDE SEQUENCE [LARGE SCALE GENOMIC DNA]</scope>
</reference>
<proteinExistence type="predicted"/>
<name>A0A6L2PT33_COPFO</name>
<comment type="caution">
    <text evidence="1">The sequence shown here is derived from an EMBL/GenBank/DDBJ whole genome shotgun (WGS) entry which is preliminary data.</text>
</comment>
<accession>A0A6L2PT33</accession>
<evidence type="ECO:0000313" key="2">
    <source>
        <dbReference type="Proteomes" id="UP000502823"/>
    </source>
</evidence>
<sequence>MELTTHSGHKVSYLSLFLSSLPHLLDILGQLLSSQMSCFFAVQMCLNLTTSFLELSDSVGSLINPRPHSATAVLGVAWGPPTGGEQCPLETSLQVAVDGRATTEQWNLVSGATLWPYDACWQDIQNAQQRGKHHIPLTRACHEVARALATLRKADLAHRQVKQNCGVFWAASYMDGCSTDLSALQVGIRALQKHECAAVCTCRRQACAYSEQLQDDAWISCWHPAAALANQYTVSTPAATGHPSGNHW</sequence>
<dbReference type="InParanoid" id="A0A6L2PT33"/>
<dbReference type="Proteomes" id="UP000502823">
    <property type="component" value="Unassembled WGS sequence"/>
</dbReference>
<gene>
    <name evidence="1" type="ORF">Cfor_12053</name>
</gene>